<sequence>MRQKDCNQARYSALATIGTVFGPILAFSRRRYLSTTPSLVHEFGFVDLSKVYIFRGNKDINQDQVLNQLGLSVSGQRWSYQQGVSNNLVAAGLSQLLLPTWDCEDTLNLLLDELQNDQWPVQTGNQRLVTGYSAKENAGIYYEKSAKH</sequence>
<dbReference type="OrthoDB" id="10256289at2759"/>
<dbReference type="SUPFAM" id="SSF53300">
    <property type="entry name" value="vWA-like"/>
    <property type="match status" value="1"/>
</dbReference>
<comment type="caution">
    <text evidence="1">The sequence shown here is derived from an EMBL/GenBank/DDBJ whole genome shotgun (WGS) entry which is preliminary data.</text>
</comment>
<dbReference type="AlphaFoldDB" id="A0A7J7L7B9"/>
<accession>A0A7J7L7B9</accession>
<dbReference type="Gene3D" id="3.40.50.410">
    <property type="entry name" value="von Willebrand factor, type A domain"/>
    <property type="match status" value="1"/>
</dbReference>
<dbReference type="InterPro" id="IPR036465">
    <property type="entry name" value="vWFA_dom_sf"/>
</dbReference>
<protein>
    <submittedName>
        <fullName evidence="1">Uncharacterized protein</fullName>
    </submittedName>
</protein>
<evidence type="ECO:0000313" key="2">
    <source>
        <dbReference type="Proteomes" id="UP000541444"/>
    </source>
</evidence>
<dbReference type="EMBL" id="JACGCM010002569">
    <property type="protein sequence ID" value="KAF6138483.1"/>
    <property type="molecule type" value="Genomic_DNA"/>
</dbReference>
<evidence type="ECO:0000313" key="1">
    <source>
        <dbReference type="EMBL" id="KAF6138483.1"/>
    </source>
</evidence>
<gene>
    <name evidence="1" type="ORF">GIB67_022517</name>
</gene>
<reference evidence="1 2" key="1">
    <citation type="journal article" date="2020" name="IScience">
        <title>Genome Sequencing of the Endangered Kingdonia uniflora (Circaeasteraceae, Ranunculales) Reveals Potential Mechanisms of Evolutionary Specialization.</title>
        <authorList>
            <person name="Sun Y."/>
            <person name="Deng T."/>
            <person name="Zhang A."/>
            <person name="Moore M.J."/>
            <person name="Landis J.B."/>
            <person name="Lin N."/>
            <person name="Zhang H."/>
            <person name="Zhang X."/>
            <person name="Huang J."/>
            <person name="Zhang X."/>
            <person name="Sun H."/>
            <person name="Wang H."/>
        </authorList>
    </citation>
    <scope>NUCLEOTIDE SEQUENCE [LARGE SCALE GENOMIC DNA]</scope>
    <source>
        <strain evidence="1">TB1705</strain>
        <tissue evidence="1">Leaf</tissue>
    </source>
</reference>
<organism evidence="1 2">
    <name type="scientific">Kingdonia uniflora</name>
    <dbReference type="NCBI Taxonomy" id="39325"/>
    <lineage>
        <taxon>Eukaryota</taxon>
        <taxon>Viridiplantae</taxon>
        <taxon>Streptophyta</taxon>
        <taxon>Embryophyta</taxon>
        <taxon>Tracheophyta</taxon>
        <taxon>Spermatophyta</taxon>
        <taxon>Magnoliopsida</taxon>
        <taxon>Ranunculales</taxon>
        <taxon>Circaeasteraceae</taxon>
        <taxon>Kingdonia</taxon>
    </lineage>
</organism>
<dbReference type="Proteomes" id="UP000541444">
    <property type="component" value="Unassembled WGS sequence"/>
</dbReference>
<keyword evidence="2" id="KW-1185">Reference proteome</keyword>
<name>A0A7J7L7B9_9MAGN</name>
<proteinExistence type="predicted"/>